<keyword evidence="2" id="KW-1185">Reference proteome</keyword>
<name>A0A840CVN1_9BACE</name>
<dbReference type="AlphaFoldDB" id="A0A840CVN1"/>
<dbReference type="InterPro" id="IPR025345">
    <property type="entry name" value="DUF4249"/>
</dbReference>
<comment type="caution">
    <text evidence="1">The sequence shown here is derived from an EMBL/GenBank/DDBJ whole genome shotgun (WGS) entry which is preliminary data.</text>
</comment>
<reference evidence="1" key="1">
    <citation type="submission" date="2020-08" db="EMBL/GenBank/DDBJ databases">
        <title>Genomic Encyclopedia of Type Strains, Phase IV (KMG-IV): sequencing the most valuable type-strain genomes for metagenomic binning, comparative biology and taxonomic classification.</title>
        <authorList>
            <person name="Goeker M."/>
        </authorList>
    </citation>
    <scope>NUCLEOTIDE SEQUENCE [LARGE SCALE GENOMIC DNA]</scope>
    <source>
        <strain evidence="1">DSM 105720</strain>
    </source>
</reference>
<dbReference type="Proteomes" id="UP000560658">
    <property type="component" value="Unassembled WGS sequence"/>
</dbReference>
<dbReference type="RefSeq" id="WP_044159808.1">
    <property type="nucleotide sequence ID" value="NZ_JACIER010000001.1"/>
</dbReference>
<accession>A0A840CVN1</accession>
<evidence type="ECO:0000313" key="1">
    <source>
        <dbReference type="EMBL" id="MBB4042639.1"/>
    </source>
</evidence>
<dbReference type="EMBL" id="JACIER010000001">
    <property type="protein sequence ID" value="MBB4042639.1"/>
    <property type="molecule type" value="Genomic_DNA"/>
</dbReference>
<evidence type="ECO:0000313" key="2">
    <source>
        <dbReference type="Proteomes" id="UP000560658"/>
    </source>
</evidence>
<keyword evidence="1" id="KW-0449">Lipoprotein</keyword>
<organism evidence="1 2">
    <name type="scientific">Bacteroides reticulotermitis</name>
    <dbReference type="NCBI Taxonomy" id="1133319"/>
    <lineage>
        <taxon>Bacteria</taxon>
        <taxon>Pseudomonadati</taxon>
        <taxon>Bacteroidota</taxon>
        <taxon>Bacteroidia</taxon>
        <taxon>Bacteroidales</taxon>
        <taxon>Bacteroidaceae</taxon>
        <taxon>Bacteroides</taxon>
    </lineage>
</organism>
<protein>
    <submittedName>
        <fullName evidence="1">Uncharacterized lipoprotein YehR (DUF1307 family)</fullName>
    </submittedName>
</protein>
<sequence length="275" mass="30790">MKIVHTILLAVMVLCLSGCHEEVIDVDLSTAEPRLIIDASVDWTKGTSGNQQKIKLTTTTGYYSKEFPTVSGAAITVTNTKNTVFDFIETSGKGEYSCTDFVPVIGETYSLAVTLNGETYTATETLIGTPPIEETIEQNNKGGMAGDEIEITYYYQDNGATYNYYLYSVAMRHVIFPQYSVENNEKNQDSLTPVYYSHEDLEVGDVVNLKLYGISKRYYNYMNKILLASGNDDRPFPTTPAAVRGNIVNQTNNENFAYGYFRLSEVDVKEYTIQK</sequence>
<proteinExistence type="predicted"/>
<gene>
    <name evidence="1" type="ORF">GGR06_000398</name>
</gene>
<dbReference type="Pfam" id="PF14054">
    <property type="entry name" value="DUF4249"/>
    <property type="match status" value="1"/>
</dbReference>